<dbReference type="GO" id="GO:0016020">
    <property type="term" value="C:membrane"/>
    <property type="evidence" value="ECO:0007669"/>
    <property type="project" value="UniProtKB-SubCell"/>
</dbReference>
<feature type="compositionally biased region" description="Polar residues" evidence="6">
    <location>
        <begin position="350"/>
        <end position="359"/>
    </location>
</feature>
<dbReference type="InterPro" id="IPR052337">
    <property type="entry name" value="SAT4-like"/>
</dbReference>
<evidence type="ECO:0000256" key="1">
    <source>
        <dbReference type="ARBA" id="ARBA00004141"/>
    </source>
</evidence>
<dbReference type="PANTHER" id="PTHR33048:SF18">
    <property type="entry name" value="INTEGRAL MEMBRANE PROTEIN"/>
    <property type="match status" value="1"/>
</dbReference>
<keyword evidence="4 7" id="KW-0472">Membrane</keyword>
<evidence type="ECO:0000256" key="3">
    <source>
        <dbReference type="ARBA" id="ARBA00022989"/>
    </source>
</evidence>
<protein>
    <recommendedName>
        <fullName evidence="8">Rhodopsin domain-containing protein</fullName>
    </recommendedName>
</protein>
<name>A0AAX6MAR6_9PEZI</name>
<organism evidence="9 10">
    <name type="scientific">Daldinia eschscholtzii</name>
    <dbReference type="NCBI Taxonomy" id="292717"/>
    <lineage>
        <taxon>Eukaryota</taxon>
        <taxon>Fungi</taxon>
        <taxon>Dikarya</taxon>
        <taxon>Ascomycota</taxon>
        <taxon>Pezizomycotina</taxon>
        <taxon>Sordariomycetes</taxon>
        <taxon>Xylariomycetidae</taxon>
        <taxon>Xylariales</taxon>
        <taxon>Hypoxylaceae</taxon>
        <taxon>Daldinia</taxon>
    </lineage>
</organism>
<evidence type="ECO:0000256" key="7">
    <source>
        <dbReference type="SAM" id="Phobius"/>
    </source>
</evidence>
<dbReference type="PANTHER" id="PTHR33048">
    <property type="entry name" value="PTH11-LIKE INTEGRAL MEMBRANE PROTEIN (AFU_ORTHOLOGUE AFUA_5G11245)"/>
    <property type="match status" value="1"/>
</dbReference>
<feature type="region of interest" description="Disordered" evidence="6">
    <location>
        <begin position="304"/>
        <end position="362"/>
    </location>
</feature>
<dbReference type="AlphaFoldDB" id="A0AAX6MAR6"/>
<evidence type="ECO:0000313" key="10">
    <source>
        <dbReference type="Proteomes" id="UP001369815"/>
    </source>
</evidence>
<comment type="similarity">
    <text evidence="5">Belongs to the SAT4 family.</text>
</comment>
<accession>A0AAX6MAR6</accession>
<keyword evidence="2 7" id="KW-0812">Transmembrane</keyword>
<feature type="transmembrane region" description="Helical" evidence="7">
    <location>
        <begin position="214"/>
        <end position="237"/>
    </location>
</feature>
<evidence type="ECO:0000259" key="8">
    <source>
        <dbReference type="Pfam" id="PF20684"/>
    </source>
</evidence>
<evidence type="ECO:0000256" key="5">
    <source>
        <dbReference type="ARBA" id="ARBA00038359"/>
    </source>
</evidence>
<evidence type="ECO:0000256" key="4">
    <source>
        <dbReference type="ARBA" id="ARBA00023136"/>
    </source>
</evidence>
<feature type="transmembrane region" description="Helical" evidence="7">
    <location>
        <begin position="134"/>
        <end position="156"/>
    </location>
</feature>
<feature type="compositionally biased region" description="Low complexity" evidence="6">
    <location>
        <begin position="304"/>
        <end position="318"/>
    </location>
</feature>
<reference evidence="9 10" key="1">
    <citation type="journal article" date="2024" name="Front Chem Biol">
        <title>Unveiling the potential of Daldinia eschscholtzii MFLUCC 19-0629 through bioactivity and bioinformatics studies for enhanced sustainable agriculture production.</title>
        <authorList>
            <person name="Brooks S."/>
            <person name="Weaver J.A."/>
            <person name="Klomchit A."/>
            <person name="Alharthi S.A."/>
            <person name="Onlamun T."/>
            <person name="Nurani R."/>
            <person name="Vong T.K."/>
            <person name="Alberti F."/>
            <person name="Greco C."/>
        </authorList>
    </citation>
    <scope>NUCLEOTIDE SEQUENCE [LARGE SCALE GENOMIC DNA]</scope>
    <source>
        <strain evidence="9">MFLUCC 19-0629</strain>
    </source>
</reference>
<dbReference type="InterPro" id="IPR049326">
    <property type="entry name" value="Rhodopsin_dom_fungi"/>
</dbReference>
<gene>
    <name evidence="9" type="ORF">Daesc_009365</name>
</gene>
<sequence>MDFLTKRQSAAAAAPTPCLITTGLVVVSVVFLLLSFAATVLRFKARRLQRAKLLADDWWMLVSWILAFFCSINVWVFGSLTGLNYYKIDPIKGTTLSLQCLYVASILTLPALTAVKIAVLLFYNRVFATPKFKIAVWTLIAILFCWCIIFVFLTAIQSDPIDSAWQPNTGTFRYDIAAVGYAQVGSSIALDFLVLCFPLPVISRLHMAFARKMSVVLIFWLGIFCCVASIVRLVFLVQLLSAVVEAKESIAIQSKQFVFLILEPHCSIIAGCLPCYGSLLAKIGGRAPESLVRSVRSMISLRSWGSRGSRGSQNSRGSRGSKDKIQISGNGLQILNSAHNGQKNHDESQVELTSRSQWPDSHHDVHVIAGPKADEVQEHAVDSETVEAELAKKSINVTHGVDVSYV</sequence>
<feature type="transmembrane region" description="Helical" evidence="7">
    <location>
        <begin position="101"/>
        <end position="122"/>
    </location>
</feature>
<keyword evidence="3 7" id="KW-1133">Transmembrane helix</keyword>
<feature type="transmembrane region" description="Helical" evidence="7">
    <location>
        <begin position="20"/>
        <end position="41"/>
    </location>
</feature>
<comment type="caution">
    <text evidence="9">The sequence shown here is derived from an EMBL/GenBank/DDBJ whole genome shotgun (WGS) entry which is preliminary data.</text>
</comment>
<evidence type="ECO:0000256" key="2">
    <source>
        <dbReference type="ARBA" id="ARBA00022692"/>
    </source>
</evidence>
<dbReference type="Proteomes" id="UP001369815">
    <property type="component" value="Unassembled WGS sequence"/>
</dbReference>
<evidence type="ECO:0000256" key="6">
    <source>
        <dbReference type="SAM" id="MobiDB-lite"/>
    </source>
</evidence>
<feature type="transmembrane region" description="Helical" evidence="7">
    <location>
        <begin position="176"/>
        <end position="202"/>
    </location>
</feature>
<keyword evidence="10" id="KW-1185">Reference proteome</keyword>
<feature type="compositionally biased region" description="Polar residues" evidence="6">
    <location>
        <begin position="327"/>
        <end position="341"/>
    </location>
</feature>
<dbReference type="EMBL" id="JBANMG010000009">
    <property type="protein sequence ID" value="KAK6949291.1"/>
    <property type="molecule type" value="Genomic_DNA"/>
</dbReference>
<proteinExistence type="inferred from homology"/>
<feature type="domain" description="Rhodopsin" evidence="8">
    <location>
        <begin position="41"/>
        <end position="281"/>
    </location>
</feature>
<dbReference type="Pfam" id="PF20684">
    <property type="entry name" value="Fung_rhodopsin"/>
    <property type="match status" value="1"/>
</dbReference>
<feature type="transmembrane region" description="Helical" evidence="7">
    <location>
        <begin position="61"/>
        <end position="81"/>
    </location>
</feature>
<evidence type="ECO:0000313" key="9">
    <source>
        <dbReference type="EMBL" id="KAK6949291.1"/>
    </source>
</evidence>
<comment type="subcellular location">
    <subcellularLocation>
        <location evidence="1">Membrane</location>
        <topology evidence="1">Multi-pass membrane protein</topology>
    </subcellularLocation>
</comment>